<keyword evidence="1" id="KW-0805">Transcription regulation</keyword>
<evidence type="ECO:0000256" key="1">
    <source>
        <dbReference type="ARBA" id="ARBA00023015"/>
    </source>
</evidence>
<dbReference type="PANTHER" id="PTHR30363">
    <property type="entry name" value="HTH-TYPE TRANSCRIPTIONAL REGULATOR SRLR-RELATED"/>
    <property type="match status" value="1"/>
</dbReference>
<dbReference type="Proteomes" id="UP000184310">
    <property type="component" value="Unassembled WGS sequence"/>
</dbReference>
<evidence type="ECO:0000259" key="4">
    <source>
        <dbReference type="PROSITE" id="PS51000"/>
    </source>
</evidence>
<sequence>MLAQDRYQKILELLEQNDSVRVSNLIKIFNVSMETIRRDLDHLEKKGLLKKVYGGAVRERINTNQASFNVREKEFIEEKQEIAKIAIRYITEGQSIALNSGTTTLEIAKLLKINFEKLTILTNSVAIALELSDMSKYTIILCGGIFNGEEYSLAGEFALENISKFRIDTAFISVSGISLLDGFTDHNLDEIQIQRKLIEISQQVFMLSDSSKFDTLSLLKLCDISKADMIITDSKLNDNILNKYKANDIEVINK</sequence>
<evidence type="ECO:0000313" key="6">
    <source>
        <dbReference type="Proteomes" id="UP000184310"/>
    </source>
</evidence>
<dbReference type="Gene3D" id="1.10.10.10">
    <property type="entry name" value="Winged helix-like DNA-binding domain superfamily/Winged helix DNA-binding domain"/>
    <property type="match status" value="1"/>
</dbReference>
<dbReference type="PROSITE" id="PS00894">
    <property type="entry name" value="HTH_DEOR_1"/>
    <property type="match status" value="1"/>
</dbReference>
<dbReference type="InterPro" id="IPR036390">
    <property type="entry name" value="WH_DNA-bd_sf"/>
</dbReference>
<dbReference type="InterPro" id="IPR014036">
    <property type="entry name" value="DeoR-like_C"/>
</dbReference>
<feature type="domain" description="HTH deoR-type" evidence="4">
    <location>
        <begin position="3"/>
        <end position="58"/>
    </location>
</feature>
<evidence type="ECO:0000256" key="3">
    <source>
        <dbReference type="ARBA" id="ARBA00023163"/>
    </source>
</evidence>
<dbReference type="PANTHER" id="PTHR30363:SF44">
    <property type="entry name" value="AGA OPERON TRANSCRIPTIONAL REPRESSOR-RELATED"/>
    <property type="match status" value="1"/>
</dbReference>
<keyword evidence="6" id="KW-1185">Reference proteome</keyword>
<dbReference type="SUPFAM" id="SSF46785">
    <property type="entry name" value="Winged helix' DNA-binding domain"/>
    <property type="match status" value="1"/>
</dbReference>
<dbReference type="InterPro" id="IPR001034">
    <property type="entry name" value="DeoR_HTH"/>
</dbReference>
<dbReference type="InterPro" id="IPR018356">
    <property type="entry name" value="Tscrpt_reg_HTH_DeoR_CS"/>
</dbReference>
<dbReference type="Pfam" id="PF00455">
    <property type="entry name" value="DeoRC"/>
    <property type="match status" value="1"/>
</dbReference>
<dbReference type="InterPro" id="IPR050313">
    <property type="entry name" value="Carb_Metab_HTH_regulators"/>
</dbReference>
<proteinExistence type="predicted"/>
<dbReference type="SMART" id="SM00420">
    <property type="entry name" value="HTH_DEOR"/>
    <property type="match status" value="1"/>
</dbReference>
<dbReference type="GO" id="GO:0003700">
    <property type="term" value="F:DNA-binding transcription factor activity"/>
    <property type="evidence" value="ECO:0007669"/>
    <property type="project" value="InterPro"/>
</dbReference>
<evidence type="ECO:0000256" key="2">
    <source>
        <dbReference type="ARBA" id="ARBA00023125"/>
    </source>
</evidence>
<name>A0A1M6BMX4_9CLOT</name>
<organism evidence="5 6">
    <name type="scientific">Clostridium cavendishii DSM 21758</name>
    <dbReference type="NCBI Taxonomy" id="1121302"/>
    <lineage>
        <taxon>Bacteria</taxon>
        <taxon>Bacillati</taxon>
        <taxon>Bacillota</taxon>
        <taxon>Clostridia</taxon>
        <taxon>Eubacteriales</taxon>
        <taxon>Clostridiaceae</taxon>
        <taxon>Clostridium</taxon>
    </lineage>
</organism>
<dbReference type="Gene3D" id="3.40.50.1360">
    <property type="match status" value="1"/>
</dbReference>
<dbReference type="STRING" id="1121302.SAMN02745163_00402"/>
<dbReference type="AlphaFoldDB" id="A0A1M6BMX4"/>
<dbReference type="RefSeq" id="WP_072984746.1">
    <property type="nucleotide sequence ID" value="NZ_FQZB01000003.1"/>
</dbReference>
<dbReference type="SUPFAM" id="SSF100950">
    <property type="entry name" value="NagB/RpiA/CoA transferase-like"/>
    <property type="match status" value="1"/>
</dbReference>
<dbReference type="PRINTS" id="PR00037">
    <property type="entry name" value="HTHLACR"/>
</dbReference>
<keyword evidence="2" id="KW-0238">DNA-binding</keyword>
<accession>A0A1M6BMX4</accession>
<dbReference type="GO" id="GO:0003677">
    <property type="term" value="F:DNA binding"/>
    <property type="evidence" value="ECO:0007669"/>
    <property type="project" value="UniProtKB-KW"/>
</dbReference>
<dbReference type="OrthoDB" id="9797223at2"/>
<evidence type="ECO:0000313" key="5">
    <source>
        <dbReference type="EMBL" id="SHI50007.1"/>
    </source>
</evidence>
<dbReference type="InterPro" id="IPR036388">
    <property type="entry name" value="WH-like_DNA-bd_sf"/>
</dbReference>
<dbReference type="EMBL" id="FQZB01000003">
    <property type="protein sequence ID" value="SHI50007.1"/>
    <property type="molecule type" value="Genomic_DNA"/>
</dbReference>
<protein>
    <submittedName>
        <fullName evidence="5">Transcriptional regulator, DeoR family</fullName>
    </submittedName>
</protein>
<dbReference type="PROSITE" id="PS51000">
    <property type="entry name" value="HTH_DEOR_2"/>
    <property type="match status" value="1"/>
</dbReference>
<dbReference type="SMART" id="SM01134">
    <property type="entry name" value="DeoRC"/>
    <property type="match status" value="1"/>
</dbReference>
<dbReference type="Pfam" id="PF08220">
    <property type="entry name" value="HTH_DeoR"/>
    <property type="match status" value="1"/>
</dbReference>
<keyword evidence="3" id="KW-0804">Transcription</keyword>
<dbReference type="InterPro" id="IPR037171">
    <property type="entry name" value="NagB/RpiA_transferase-like"/>
</dbReference>
<reference evidence="5 6" key="1">
    <citation type="submission" date="2016-11" db="EMBL/GenBank/DDBJ databases">
        <authorList>
            <person name="Jaros S."/>
            <person name="Januszkiewicz K."/>
            <person name="Wedrychowicz H."/>
        </authorList>
    </citation>
    <scope>NUCLEOTIDE SEQUENCE [LARGE SCALE GENOMIC DNA]</scope>
    <source>
        <strain evidence="5 6">DSM 21758</strain>
    </source>
</reference>
<gene>
    <name evidence="5" type="ORF">SAMN02745163_00402</name>
</gene>